<proteinExistence type="predicted"/>
<dbReference type="AlphaFoldDB" id="A0A9D1ZNF8"/>
<dbReference type="Proteomes" id="UP000824013">
    <property type="component" value="Unassembled WGS sequence"/>
</dbReference>
<evidence type="ECO:0008006" key="3">
    <source>
        <dbReference type="Google" id="ProtNLM"/>
    </source>
</evidence>
<gene>
    <name evidence="1" type="ORF">H9820_08035</name>
</gene>
<dbReference type="EMBL" id="DXCM01000058">
    <property type="protein sequence ID" value="HIY92869.1"/>
    <property type="molecule type" value="Genomic_DNA"/>
</dbReference>
<accession>A0A9D1ZNF8</accession>
<evidence type="ECO:0000313" key="1">
    <source>
        <dbReference type="EMBL" id="HIY92869.1"/>
    </source>
</evidence>
<reference evidence="1" key="2">
    <citation type="submission" date="2021-04" db="EMBL/GenBank/DDBJ databases">
        <authorList>
            <person name="Gilroy R."/>
        </authorList>
    </citation>
    <scope>NUCLEOTIDE SEQUENCE</scope>
    <source>
        <strain evidence="1">3204</strain>
    </source>
</reference>
<name>A0A9D1ZNF8_9LACO</name>
<organism evidence="1 2">
    <name type="scientific">Candidatus Companilactobacillus pullicola</name>
    <dbReference type="NCBI Taxonomy" id="2838523"/>
    <lineage>
        <taxon>Bacteria</taxon>
        <taxon>Bacillati</taxon>
        <taxon>Bacillota</taxon>
        <taxon>Bacilli</taxon>
        <taxon>Lactobacillales</taxon>
        <taxon>Lactobacillaceae</taxon>
        <taxon>Companilactobacillus</taxon>
    </lineage>
</organism>
<comment type="caution">
    <text evidence="1">The sequence shown here is derived from an EMBL/GenBank/DDBJ whole genome shotgun (WGS) entry which is preliminary data.</text>
</comment>
<reference evidence="1" key="1">
    <citation type="journal article" date="2021" name="PeerJ">
        <title>Extensive microbial diversity within the chicken gut microbiome revealed by metagenomics and culture.</title>
        <authorList>
            <person name="Gilroy R."/>
            <person name="Ravi A."/>
            <person name="Getino M."/>
            <person name="Pursley I."/>
            <person name="Horton D.L."/>
            <person name="Alikhan N.F."/>
            <person name="Baker D."/>
            <person name="Gharbi K."/>
            <person name="Hall N."/>
            <person name="Watson M."/>
            <person name="Adriaenssens E.M."/>
            <person name="Foster-Nyarko E."/>
            <person name="Jarju S."/>
            <person name="Secka A."/>
            <person name="Antonio M."/>
            <person name="Oren A."/>
            <person name="Chaudhuri R.R."/>
            <person name="La Ragione R."/>
            <person name="Hildebrand F."/>
            <person name="Pallen M.J."/>
        </authorList>
    </citation>
    <scope>NUCLEOTIDE SEQUENCE</scope>
    <source>
        <strain evidence="1">3204</strain>
    </source>
</reference>
<protein>
    <recommendedName>
        <fullName evidence="3">Abi family protein</fullName>
    </recommendedName>
</protein>
<sequence>MNKENSKPFKTLNQQLIILRKRGLEVPSSAKRSLEQFGYYSIINGYKMALSSKRL</sequence>
<evidence type="ECO:0000313" key="2">
    <source>
        <dbReference type="Proteomes" id="UP000824013"/>
    </source>
</evidence>